<dbReference type="AlphaFoldDB" id="A0A917AC18"/>
<dbReference type="GO" id="GO:0005886">
    <property type="term" value="C:plasma membrane"/>
    <property type="evidence" value="ECO:0007669"/>
    <property type="project" value="UniProtKB-SubCell"/>
</dbReference>
<dbReference type="InterPro" id="IPR020846">
    <property type="entry name" value="MFS_dom"/>
</dbReference>
<evidence type="ECO:0000259" key="8">
    <source>
        <dbReference type="PROSITE" id="PS50850"/>
    </source>
</evidence>
<gene>
    <name evidence="9" type="ORF">GCM10011360_32270</name>
</gene>
<proteinExistence type="predicted"/>
<keyword evidence="6 7" id="KW-0472">Membrane</keyword>
<evidence type="ECO:0000256" key="1">
    <source>
        <dbReference type="ARBA" id="ARBA00004651"/>
    </source>
</evidence>
<dbReference type="EMBL" id="BMFJ01000002">
    <property type="protein sequence ID" value="GGE42397.1"/>
    <property type="molecule type" value="Genomic_DNA"/>
</dbReference>
<dbReference type="SUPFAM" id="SSF103473">
    <property type="entry name" value="MFS general substrate transporter"/>
    <property type="match status" value="1"/>
</dbReference>
<feature type="transmembrane region" description="Helical" evidence="7">
    <location>
        <begin position="366"/>
        <end position="386"/>
    </location>
</feature>
<feature type="transmembrane region" description="Helical" evidence="7">
    <location>
        <begin position="56"/>
        <end position="80"/>
    </location>
</feature>
<feature type="transmembrane region" description="Helical" evidence="7">
    <location>
        <begin position="23"/>
        <end position="44"/>
    </location>
</feature>
<dbReference type="Proteomes" id="UP000612855">
    <property type="component" value="Unassembled WGS sequence"/>
</dbReference>
<feature type="domain" description="Major facilitator superfamily (MFS) profile" evidence="8">
    <location>
        <begin position="236"/>
        <end position="420"/>
    </location>
</feature>
<dbReference type="Gene3D" id="1.20.1250.20">
    <property type="entry name" value="MFS general substrate transporter like domains"/>
    <property type="match status" value="1"/>
</dbReference>
<dbReference type="RefSeq" id="WP_229737664.1">
    <property type="nucleotide sequence ID" value="NZ_BMFJ01000002.1"/>
</dbReference>
<feature type="transmembrane region" description="Helical" evidence="7">
    <location>
        <begin position="92"/>
        <end position="108"/>
    </location>
</feature>
<feature type="transmembrane region" description="Helical" evidence="7">
    <location>
        <begin position="398"/>
        <end position="416"/>
    </location>
</feature>
<keyword evidence="2" id="KW-0813">Transport</keyword>
<organism evidence="9 10">
    <name type="scientific">Primorskyibacter flagellatus</name>
    <dbReference type="NCBI Taxonomy" id="1387277"/>
    <lineage>
        <taxon>Bacteria</taxon>
        <taxon>Pseudomonadati</taxon>
        <taxon>Pseudomonadota</taxon>
        <taxon>Alphaproteobacteria</taxon>
        <taxon>Rhodobacterales</taxon>
        <taxon>Roseobacteraceae</taxon>
        <taxon>Primorskyibacter</taxon>
    </lineage>
</organism>
<comment type="subcellular location">
    <subcellularLocation>
        <location evidence="1">Cell membrane</location>
        <topology evidence="1">Multi-pass membrane protein</topology>
    </subcellularLocation>
</comment>
<accession>A0A917AC18</accession>
<evidence type="ECO:0000256" key="2">
    <source>
        <dbReference type="ARBA" id="ARBA00022448"/>
    </source>
</evidence>
<feature type="transmembrane region" description="Helical" evidence="7">
    <location>
        <begin position="189"/>
        <end position="214"/>
    </location>
</feature>
<feature type="transmembrane region" description="Helical" evidence="7">
    <location>
        <begin position="302"/>
        <end position="319"/>
    </location>
</feature>
<name>A0A917AC18_9RHOB</name>
<feature type="transmembrane region" description="Helical" evidence="7">
    <location>
        <begin position="325"/>
        <end position="345"/>
    </location>
</feature>
<comment type="caution">
    <text evidence="9">The sequence shown here is derived from an EMBL/GenBank/DDBJ whole genome shotgun (WGS) entry which is preliminary data.</text>
</comment>
<evidence type="ECO:0000256" key="7">
    <source>
        <dbReference type="SAM" id="Phobius"/>
    </source>
</evidence>
<feature type="transmembrane region" description="Helical" evidence="7">
    <location>
        <begin position="161"/>
        <end position="183"/>
    </location>
</feature>
<keyword evidence="10" id="KW-1185">Reference proteome</keyword>
<dbReference type="GO" id="GO:0022857">
    <property type="term" value="F:transmembrane transporter activity"/>
    <property type="evidence" value="ECO:0007669"/>
    <property type="project" value="InterPro"/>
</dbReference>
<evidence type="ECO:0000256" key="3">
    <source>
        <dbReference type="ARBA" id="ARBA00022475"/>
    </source>
</evidence>
<evidence type="ECO:0000256" key="4">
    <source>
        <dbReference type="ARBA" id="ARBA00022692"/>
    </source>
</evidence>
<feature type="transmembrane region" description="Helical" evidence="7">
    <location>
        <begin position="235"/>
        <end position="260"/>
    </location>
</feature>
<keyword evidence="3" id="KW-1003">Cell membrane</keyword>
<feature type="transmembrane region" description="Helical" evidence="7">
    <location>
        <begin position="120"/>
        <end position="140"/>
    </location>
</feature>
<dbReference type="InterPro" id="IPR010290">
    <property type="entry name" value="TM_effector"/>
</dbReference>
<dbReference type="PANTHER" id="PTHR23513">
    <property type="entry name" value="INTEGRAL MEMBRANE EFFLUX PROTEIN-RELATED"/>
    <property type="match status" value="1"/>
</dbReference>
<dbReference type="CDD" id="cd06173">
    <property type="entry name" value="MFS_MefA_like"/>
    <property type="match status" value="1"/>
</dbReference>
<keyword evidence="4 7" id="KW-0812">Transmembrane</keyword>
<evidence type="ECO:0000313" key="9">
    <source>
        <dbReference type="EMBL" id="GGE42397.1"/>
    </source>
</evidence>
<sequence length="420" mass="44486">MLDGQRQRCLASVMSLILSNRPFRLLFSATAAANLGDGLAALAFPWVATLLTRDPVLIALVAFATRLPWFLFAVPVGVLVDRGDRRRLMIRADVFRFLLVLMVVALVAPGGDTVTGDLRVMALAAFAFLLGTAEVVRDNAAQTLLPALVPRDRLEVANGQLWSVEQVAGSFVGPPLAGLLIAWAVPAPFAAEALCFALAAWCVWCIAAPVRIAAVPRGLLTEAREGWAWLRARPVLLRLALMLGLMNAMSMMVLTVLVLFSQEVLGMSAAGHGILLTFGAAGGVAGGLFGPRVIARIGAQRTLHLALVLMVVPFLAIGLTASPAIVAAALFAEMVAALLWNIVTVSYRQRIIPDALLGRVNAIYRFFGWGLMPFGALAAGWIVAAAEPGIGREAALRLPFLLSAGGAAAMAVYGTLRLRL</sequence>
<dbReference type="Pfam" id="PF05977">
    <property type="entry name" value="MFS_3"/>
    <property type="match status" value="1"/>
</dbReference>
<reference evidence="10" key="1">
    <citation type="journal article" date="2019" name="Int. J. Syst. Evol. Microbiol.">
        <title>The Global Catalogue of Microorganisms (GCM) 10K type strain sequencing project: providing services to taxonomists for standard genome sequencing and annotation.</title>
        <authorList>
            <consortium name="The Broad Institute Genomics Platform"/>
            <consortium name="The Broad Institute Genome Sequencing Center for Infectious Disease"/>
            <person name="Wu L."/>
            <person name="Ma J."/>
        </authorList>
    </citation>
    <scope>NUCLEOTIDE SEQUENCE [LARGE SCALE GENOMIC DNA]</scope>
    <source>
        <strain evidence="10">CGMCC 1.12664</strain>
    </source>
</reference>
<feature type="transmembrane region" description="Helical" evidence="7">
    <location>
        <begin position="272"/>
        <end position="290"/>
    </location>
</feature>
<dbReference type="PROSITE" id="PS50850">
    <property type="entry name" value="MFS"/>
    <property type="match status" value="1"/>
</dbReference>
<keyword evidence="5 7" id="KW-1133">Transmembrane helix</keyword>
<evidence type="ECO:0000256" key="5">
    <source>
        <dbReference type="ARBA" id="ARBA00022989"/>
    </source>
</evidence>
<protein>
    <submittedName>
        <fullName evidence="9">MFS transporter</fullName>
    </submittedName>
</protein>
<evidence type="ECO:0000256" key="6">
    <source>
        <dbReference type="ARBA" id="ARBA00023136"/>
    </source>
</evidence>
<dbReference type="PANTHER" id="PTHR23513:SF11">
    <property type="entry name" value="STAPHYLOFERRIN A TRANSPORTER"/>
    <property type="match status" value="1"/>
</dbReference>
<dbReference type="InterPro" id="IPR036259">
    <property type="entry name" value="MFS_trans_sf"/>
</dbReference>
<evidence type="ECO:0000313" key="10">
    <source>
        <dbReference type="Proteomes" id="UP000612855"/>
    </source>
</evidence>